<proteinExistence type="predicted"/>
<keyword evidence="1" id="KW-0472">Membrane</keyword>
<evidence type="ECO:0000256" key="1">
    <source>
        <dbReference type="SAM" id="Phobius"/>
    </source>
</evidence>
<accession>A0A8T0HE10</accession>
<name>A0A8T0HE10_CERPU</name>
<protein>
    <submittedName>
        <fullName evidence="2">Uncharacterized protein</fullName>
    </submittedName>
</protein>
<feature type="transmembrane region" description="Helical" evidence="1">
    <location>
        <begin position="6"/>
        <end position="25"/>
    </location>
</feature>
<dbReference type="EMBL" id="CM026427">
    <property type="protein sequence ID" value="KAG0568379.1"/>
    <property type="molecule type" value="Genomic_DNA"/>
</dbReference>
<comment type="caution">
    <text evidence="2">The sequence shown here is derived from an EMBL/GenBank/DDBJ whole genome shotgun (WGS) entry which is preliminary data.</text>
</comment>
<keyword evidence="3" id="KW-1185">Reference proteome</keyword>
<gene>
    <name evidence="2" type="ORF">KC19_6G015900</name>
</gene>
<organism evidence="2 3">
    <name type="scientific">Ceratodon purpureus</name>
    <name type="common">Fire moss</name>
    <name type="synonym">Dicranum purpureum</name>
    <dbReference type="NCBI Taxonomy" id="3225"/>
    <lineage>
        <taxon>Eukaryota</taxon>
        <taxon>Viridiplantae</taxon>
        <taxon>Streptophyta</taxon>
        <taxon>Embryophyta</taxon>
        <taxon>Bryophyta</taxon>
        <taxon>Bryophytina</taxon>
        <taxon>Bryopsida</taxon>
        <taxon>Dicranidae</taxon>
        <taxon>Pseudoditrichales</taxon>
        <taxon>Ditrichaceae</taxon>
        <taxon>Ceratodon</taxon>
    </lineage>
</organism>
<evidence type="ECO:0000313" key="2">
    <source>
        <dbReference type="EMBL" id="KAG0568379.1"/>
    </source>
</evidence>
<dbReference type="AlphaFoldDB" id="A0A8T0HE10"/>
<keyword evidence="1" id="KW-1133">Transmembrane helix</keyword>
<reference evidence="2 3" key="1">
    <citation type="submission" date="2020-06" db="EMBL/GenBank/DDBJ databases">
        <title>WGS assembly of Ceratodon purpureus strain R40.</title>
        <authorList>
            <person name="Carey S.B."/>
            <person name="Jenkins J."/>
            <person name="Shu S."/>
            <person name="Lovell J.T."/>
            <person name="Sreedasyam A."/>
            <person name="Maumus F."/>
            <person name="Tiley G.P."/>
            <person name="Fernandez-Pozo N."/>
            <person name="Barry K."/>
            <person name="Chen C."/>
            <person name="Wang M."/>
            <person name="Lipzen A."/>
            <person name="Daum C."/>
            <person name="Saski C.A."/>
            <person name="Payton A.C."/>
            <person name="Mcbreen J.C."/>
            <person name="Conrad R.E."/>
            <person name="Kollar L.M."/>
            <person name="Olsson S."/>
            <person name="Huttunen S."/>
            <person name="Landis J.B."/>
            <person name="Wickett N.J."/>
            <person name="Johnson M.G."/>
            <person name="Rensing S.A."/>
            <person name="Grimwood J."/>
            <person name="Schmutz J."/>
            <person name="Mcdaniel S.F."/>
        </authorList>
    </citation>
    <scope>NUCLEOTIDE SEQUENCE [LARGE SCALE GENOMIC DNA]</scope>
    <source>
        <strain evidence="2 3">R40</strain>
    </source>
</reference>
<dbReference type="Proteomes" id="UP000822688">
    <property type="component" value="Chromosome 6"/>
</dbReference>
<keyword evidence="1" id="KW-0812">Transmembrane</keyword>
<evidence type="ECO:0000313" key="3">
    <source>
        <dbReference type="Proteomes" id="UP000822688"/>
    </source>
</evidence>
<sequence length="54" mass="6289">MMILFTFWGNIITTIIQMLHAVFVGNHCKRLNEYKGVKSVIITMHQVFQDCDMA</sequence>